<accession>A0AAU9JRN0</accession>
<organism evidence="2 3">
    <name type="scientific">Blepharisma stoltei</name>
    <dbReference type="NCBI Taxonomy" id="1481888"/>
    <lineage>
        <taxon>Eukaryota</taxon>
        <taxon>Sar</taxon>
        <taxon>Alveolata</taxon>
        <taxon>Ciliophora</taxon>
        <taxon>Postciliodesmatophora</taxon>
        <taxon>Heterotrichea</taxon>
        <taxon>Heterotrichida</taxon>
        <taxon>Blepharismidae</taxon>
        <taxon>Blepharisma</taxon>
    </lineage>
</organism>
<dbReference type="Proteomes" id="UP001162131">
    <property type="component" value="Unassembled WGS sequence"/>
</dbReference>
<name>A0AAU9JRN0_9CILI</name>
<evidence type="ECO:0000313" key="3">
    <source>
        <dbReference type="Proteomes" id="UP001162131"/>
    </source>
</evidence>
<evidence type="ECO:0000259" key="1">
    <source>
        <dbReference type="PROSITE" id="PS50878"/>
    </source>
</evidence>
<comment type="caution">
    <text evidence="2">The sequence shown here is derived from an EMBL/GenBank/DDBJ whole genome shotgun (WGS) entry which is preliminary data.</text>
</comment>
<protein>
    <recommendedName>
        <fullName evidence="1">Reverse transcriptase domain-containing protein</fullName>
    </recommendedName>
</protein>
<dbReference type="EMBL" id="CAJZBQ010000046">
    <property type="protein sequence ID" value="CAG9328653.1"/>
    <property type="molecule type" value="Genomic_DNA"/>
</dbReference>
<dbReference type="Pfam" id="PF00078">
    <property type="entry name" value="RVT_1"/>
    <property type="match status" value="1"/>
</dbReference>
<dbReference type="InterPro" id="IPR043128">
    <property type="entry name" value="Rev_trsase/Diguanyl_cyclase"/>
</dbReference>
<evidence type="ECO:0000313" key="2">
    <source>
        <dbReference type="EMBL" id="CAG9328653.1"/>
    </source>
</evidence>
<dbReference type="AlphaFoldDB" id="A0AAU9JRN0"/>
<feature type="domain" description="Reverse transcriptase" evidence="1">
    <location>
        <begin position="1"/>
        <end position="202"/>
    </location>
</feature>
<dbReference type="InterPro" id="IPR043502">
    <property type="entry name" value="DNA/RNA_pol_sf"/>
</dbReference>
<reference evidence="2" key="1">
    <citation type="submission" date="2021-09" db="EMBL/GenBank/DDBJ databases">
        <authorList>
            <consortium name="AG Swart"/>
            <person name="Singh M."/>
            <person name="Singh A."/>
            <person name="Seah K."/>
            <person name="Emmerich C."/>
        </authorList>
    </citation>
    <scope>NUCLEOTIDE SEQUENCE</scope>
    <source>
        <strain evidence="2">ATCC30299</strain>
    </source>
</reference>
<proteinExistence type="predicted"/>
<keyword evidence="3" id="KW-1185">Reference proteome</keyword>
<dbReference type="CDD" id="cd01650">
    <property type="entry name" value="RT_nLTR_like"/>
    <property type="match status" value="1"/>
</dbReference>
<dbReference type="InterPro" id="IPR000477">
    <property type="entry name" value="RT_dom"/>
</dbReference>
<dbReference type="PANTHER" id="PTHR47027:SF20">
    <property type="entry name" value="REVERSE TRANSCRIPTASE-LIKE PROTEIN WITH RNA-DIRECTED DNA POLYMERASE DOMAIN"/>
    <property type="match status" value="1"/>
</dbReference>
<dbReference type="PANTHER" id="PTHR47027">
    <property type="entry name" value="REVERSE TRANSCRIPTASE DOMAIN-CONTAINING PROTEIN"/>
    <property type="match status" value="1"/>
</dbReference>
<dbReference type="PROSITE" id="PS50878">
    <property type="entry name" value="RT_POL"/>
    <property type="match status" value="1"/>
</dbReference>
<dbReference type="Gene3D" id="3.30.70.270">
    <property type="match status" value="1"/>
</dbReference>
<sequence>MAHKSTTDQIFTLDTIIDCRTANNKPTWCAFLDLRKAFDSVPRRLLLQTMMKRGVEGKTINMISAMMKDEWSSIIMNDQPQKWIHIQKGVRQGGCVSPLAFNFIPNELAIRLKQKNYGVQLGPDVNIGLLLYADDIVLISESKVNLQKLCHEVEEWAREFKLTINEDKSEVMCFNEACKGSVRINGNILKVSNNFRYLGFILGKRVKDIKHFENRLRSMRVASGAFLGILNAMKSITISTKRQMVQACINSVALYATEAASREEITERIIAEMEKIQRRGLRVILNSPQATANETHLIDLGMMSVRALLDKRALLFRAKVSNAKEGSILKNLVKINYEEKLGWEKRCRDLLDKYGLDDCMLLGEENLKRWRRKMHMAIWKADREWCIQRMREETWKTTTLFCDMNAVTWKMAEYTKLNPKDVNGAREIFRLRAGFNCTNLCQFIRHQTKNAICEHCDWQIQDEKHLIEDCPRFNNERTKLLMNLKTYIDSDEDLNLMDVVLDSWRYEEKKNKLELTRNQVDEIDAHAKEFIKIITKSKKLRRLGRDKT</sequence>
<dbReference type="SUPFAM" id="SSF56672">
    <property type="entry name" value="DNA/RNA polymerases"/>
    <property type="match status" value="1"/>
</dbReference>
<gene>
    <name evidence="2" type="ORF">BSTOLATCC_MIC46646</name>
</gene>